<feature type="transmembrane region" description="Helical" evidence="12">
    <location>
        <begin position="296"/>
        <end position="314"/>
    </location>
</feature>
<keyword evidence="4 12" id="KW-0812">Transmembrane</keyword>
<dbReference type="EMBL" id="AP028679">
    <property type="protein sequence ID" value="BEQ16797.1"/>
    <property type="molecule type" value="Genomic_DNA"/>
</dbReference>
<evidence type="ECO:0000256" key="1">
    <source>
        <dbReference type="ARBA" id="ARBA00001947"/>
    </source>
</evidence>
<evidence type="ECO:0000256" key="5">
    <source>
        <dbReference type="ARBA" id="ARBA00022723"/>
    </source>
</evidence>
<dbReference type="SMART" id="SM00028">
    <property type="entry name" value="TPR"/>
    <property type="match status" value="2"/>
</dbReference>
<evidence type="ECO:0000256" key="3">
    <source>
        <dbReference type="ARBA" id="ARBA00022670"/>
    </source>
</evidence>
<dbReference type="InterPro" id="IPR019734">
    <property type="entry name" value="TPR_rpt"/>
</dbReference>
<evidence type="ECO:0000259" key="13">
    <source>
        <dbReference type="Pfam" id="PF01435"/>
    </source>
</evidence>
<dbReference type="Gene3D" id="1.25.40.10">
    <property type="entry name" value="Tetratricopeptide repeat domain"/>
    <property type="match status" value="1"/>
</dbReference>
<keyword evidence="6" id="KW-0378">Hydrolase</keyword>
<dbReference type="AlphaFoldDB" id="A0AAU9F5B5"/>
<dbReference type="InterPro" id="IPR001915">
    <property type="entry name" value="Peptidase_M48"/>
</dbReference>
<dbReference type="PROSITE" id="PS50005">
    <property type="entry name" value="TPR"/>
    <property type="match status" value="2"/>
</dbReference>
<feature type="repeat" description="TPR" evidence="11">
    <location>
        <begin position="563"/>
        <end position="596"/>
    </location>
</feature>
<evidence type="ECO:0000313" key="15">
    <source>
        <dbReference type="Proteomes" id="UP001366166"/>
    </source>
</evidence>
<dbReference type="InterPro" id="IPR050083">
    <property type="entry name" value="HtpX_protease"/>
</dbReference>
<feature type="domain" description="Peptidase M48" evidence="13">
    <location>
        <begin position="257"/>
        <end position="426"/>
    </location>
</feature>
<reference evidence="15" key="1">
    <citation type="journal article" date="2023" name="Arch. Microbiol.">
        <title>Desulfoferula mesophilus gen. nov. sp. nov., a mesophilic sulfate-reducing bacterium isolated from a brackish lake sediment.</title>
        <authorList>
            <person name="Watanabe T."/>
            <person name="Yabe T."/>
            <person name="Tsuji J.M."/>
            <person name="Fukui M."/>
        </authorList>
    </citation>
    <scope>NUCLEOTIDE SEQUENCE [LARGE SCALE GENOMIC DNA]</scope>
    <source>
        <strain evidence="15">12FAK</strain>
    </source>
</reference>
<feature type="transmembrane region" description="Helical" evidence="12">
    <location>
        <begin position="182"/>
        <end position="208"/>
    </location>
</feature>
<dbReference type="Pfam" id="PF01435">
    <property type="entry name" value="Peptidase_M48"/>
    <property type="match status" value="1"/>
</dbReference>
<keyword evidence="15" id="KW-1185">Reference proteome</keyword>
<keyword evidence="10 12" id="KW-0472">Membrane</keyword>
<feature type="transmembrane region" description="Helical" evidence="12">
    <location>
        <begin position="440"/>
        <end position="461"/>
    </location>
</feature>
<dbReference type="GO" id="GO:0046872">
    <property type="term" value="F:metal ion binding"/>
    <property type="evidence" value="ECO:0007669"/>
    <property type="project" value="UniProtKB-KW"/>
</dbReference>
<sequence>MLFAQIIAFVLVLAVFEAYQPGPPQLSATESYLASAALAALLWLAARLAVSMHFSRLRGPRPPADPAKSGRRLVTKLHLAAIVCLLLITTLAELKVHLLGWPGMATWESLRGLAALGLYLLLLTVVYGAAYRLERAVGLGGLGRRDYINGQLRLVAPVVFPWLAVSLVQDLISHAWPAAGAWLATGLGNLVYLLCFILALSLLFPVLVKHWWGCAPLEPGRVRQVSQTVLEHTGVKVGGILSWPLMGGRLLTAGVLGLLPRLRYLLITPALAEALDNRELAAVVAHEAGHVAHRHLWFYLMFFAGLFLAAYALAEPLALLLGGLVWWLAGSAWGVGILGAQGAEGAFSILAALPLLALLVVYLRLVMGFFMRHFERQADFYSLRVMGEAAPLSAALEKIAFMSGDTRDVPSWHHFSIAQRVRALEAAQADPRRVAAQARLIRRGLGVFFLGLALVVGGGLATESLGLDASLRQATLERILVSELERNPRDARLQMQMGILLYERGQERRSLEHLRRAAALAPRDPEVLNGLAWFLATAQDPALRRPSQAVALAQKAVALAPLPHIWDTLAEAYFAAGQPQRAVAAARAALAARPDERHEYYQAQLRRFLSAAQGARP</sequence>
<evidence type="ECO:0000313" key="14">
    <source>
        <dbReference type="EMBL" id="BEQ16797.1"/>
    </source>
</evidence>
<keyword evidence="11" id="KW-0802">TPR repeat</keyword>
<dbReference type="SUPFAM" id="SSF48452">
    <property type="entry name" value="TPR-like"/>
    <property type="match status" value="1"/>
</dbReference>
<dbReference type="Gene3D" id="3.30.2010.10">
    <property type="entry name" value="Metalloproteases ('zincins'), catalytic domain"/>
    <property type="match status" value="1"/>
</dbReference>
<evidence type="ECO:0000256" key="10">
    <source>
        <dbReference type="ARBA" id="ARBA00023136"/>
    </source>
</evidence>
<feature type="transmembrane region" description="Helical" evidence="12">
    <location>
        <begin position="34"/>
        <end position="52"/>
    </location>
</feature>
<evidence type="ECO:0000256" key="9">
    <source>
        <dbReference type="ARBA" id="ARBA00023049"/>
    </source>
</evidence>
<evidence type="ECO:0000256" key="7">
    <source>
        <dbReference type="ARBA" id="ARBA00022833"/>
    </source>
</evidence>
<dbReference type="GO" id="GO:0004222">
    <property type="term" value="F:metalloendopeptidase activity"/>
    <property type="evidence" value="ECO:0007669"/>
    <property type="project" value="InterPro"/>
</dbReference>
<feature type="transmembrane region" description="Helical" evidence="12">
    <location>
        <begin position="73"/>
        <end position="92"/>
    </location>
</feature>
<keyword evidence="8 12" id="KW-1133">Transmembrane helix</keyword>
<feature type="transmembrane region" description="Helical" evidence="12">
    <location>
        <begin position="154"/>
        <end position="176"/>
    </location>
</feature>
<comment type="cofactor">
    <cofactor evidence="1">
        <name>Zn(2+)</name>
        <dbReference type="ChEBI" id="CHEBI:29105"/>
    </cofactor>
</comment>
<keyword evidence="7" id="KW-0862">Zinc</keyword>
<evidence type="ECO:0000256" key="11">
    <source>
        <dbReference type="PROSITE-ProRule" id="PRU00339"/>
    </source>
</evidence>
<keyword evidence="9" id="KW-0482">Metalloprotease</keyword>
<dbReference type="PANTHER" id="PTHR43221:SF2">
    <property type="entry name" value="PROTEASE HTPX HOMOLOG"/>
    <property type="match status" value="1"/>
</dbReference>
<gene>
    <name evidence="14" type="ORF">FAK_38630</name>
</gene>
<dbReference type="Proteomes" id="UP001366166">
    <property type="component" value="Chromosome"/>
</dbReference>
<evidence type="ECO:0000256" key="12">
    <source>
        <dbReference type="SAM" id="Phobius"/>
    </source>
</evidence>
<protein>
    <recommendedName>
        <fullName evidence="13">Peptidase M48 domain-containing protein</fullName>
    </recommendedName>
</protein>
<keyword evidence="5" id="KW-0479">Metal-binding</keyword>
<name>A0AAU9F5B5_9BACT</name>
<dbReference type="CDD" id="cd07345">
    <property type="entry name" value="M48A_Ste24p-like"/>
    <property type="match status" value="1"/>
</dbReference>
<proteinExistence type="predicted"/>
<evidence type="ECO:0000256" key="2">
    <source>
        <dbReference type="ARBA" id="ARBA00022475"/>
    </source>
</evidence>
<keyword evidence="3" id="KW-0645">Protease</keyword>
<dbReference type="PANTHER" id="PTHR43221">
    <property type="entry name" value="PROTEASE HTPX"/>
    <property type="match status" value="1"/>
</dbReference>
<feature type="transmembrane region" description="Helical" evidence="12">
    <location>
        <begin position="112"/>
        <end position="133"/>
    </location>
</feature>
<organism evidence="14 15">
    <name type="scientific">Desulfoferula mesophila</name>
    <dbReference type="NCBI Taxonomy" id="3058419"/>
    <lineage>
        <taxon>Bacteria</taxon>
        <taxon>Pseudomonadati</taxon>
        <taxon>Thermodesulfobacteriota</taxon>
        <taxon>Desulfarculia</taxon>
        <taxon>Desulfarculales</taxon>
        <taxon>Desulfarculaceae</taxon>
        <taxon>Desulfoferula</taxon>
    </lineage>
</organism>
<evidence type="ECO:0000256" key="6">
    <source>
        <dbReference type="ARBA" id="ARBA00022801"/>
    </source>
</evidence>
<dbReference type="InterPro" id="IPR011990">
    <property type="entry name" value="TPR-like_helical_dom_sf"/>
</dbReference>
<dbReference type="RefSeq" id="WP_338603150.1">
    <property type="nucleotide sequence ID" value="NZ_AP028679.1"/>
</dbReference>
<accession>A0AAU9F5B5</accession>
<dbReference type="KEGG" id="dmp:FAK_38630"/>
<evidence type="ECO:0000256" key="8">
    <source>
        <dbReference type="ARBA" id="ARBA00022989"/>
    </source>
</evidence>
<evidence type="ECO:0000256" key="4">
    <source>
        <dbReference type="ARBA" id="ARBA00022692"/>
    </source>
</evidence>
<feature type="transmembrane region" description="Helical" evidence="12">
    <location>
        <begin position="346"/>
        <end position="367"/>
    </location>
</feature>
<dbReference type="GO" id="GO:0006508">
    <property type="term" value="P:proteolysis"/>
    <property type="evidence" value="ECO:0007669"/>
    <property type="project" value="UniProtKB-KW"/>
</dbReference>
<keyword evidence="2" id="KW-1003">Cell membrane</keyword>
<feature type="repeat" description="TPR" evidence="11">
    <location>
        <begin position="491"/>
        <end position="524"/>
    </location>
</feature>